<dbReference type="PANTHER" id="PTHR30244">
    <property type="entry name" value="TRANSAMINASE"/>
    <property type="match status" value="1"/>
</dbReference>
<name>T0Y1B5_9ZZZZ</name>
<dbReference type="GO" id="GO:0008483">
    <property type="term" value="F:transaminase activity"/>
    <property type="evidence" value="ECO:0007669"/>
    <property type="project" value="TreeGrafter"/>
</dbReference>
<protein>
    <submittedName>
        <fullName evidence="1">Glutamine-scyllo-inositol transaminase</fullName>
    </submittedName>
</protein>
<dbReference type="GO" id="GO:0030170">
    <property type="term" value="F:pyridoxal phosphate binding"/>
    <property type="evidence" value="ECO:0007669"/>
    <property type="project" value="TreeGrafter"/>
</dbReference>
<dbReference type="EMBL" id="AUZZ01010701">
    <property type="protein sequence ID" value="EQD28871.1"/>
    <property type="molecule type" value="Genomic_DNA"/>
</dbReference>
<dbReference type="PANTHER" id="PTHR30244:SF34">
    <property type="entry name" value="DTDP-4-AMINO-4,6-DIDEOXYGALACTOSE TRANSAMINASE"/>
    <property type="match status" value="1"/>
</dbReference>
<reference evidence="1" key="1">
    <citation type="submission" date="2013-08" db="EMBL/GenBank/DDBJ databases">
        <authorList>
            <person name="Mendez C."/>
            <person name="Richter M."/>
            <person name="Ferrer M."/>
            <person name="Sanchez J."/>
        </authorList>
    </citation>
    <scope>NUCLEOTIDE SEQUENCE</scope>
</reference>
<organism evidence="1">
    <name type="scientific">mine drainage metagenome</name>
    <dbReference type="NCBI Taxonomy" id="410659"/>
    <lineage>
        <taxon>unclassified sequences</taxon>
        <taxon>metagenomes</taxon>
        <taxon>ecological metagenomes</taxon>
    </lineage>
</organism>
<dbReference type="Gene3D" id="3.90.1150.10">
    <property type="entry name" value="Aspartate Aminotransferase, domain 1"/>
    <property type="match status" value="1"/>
</dbReference>
<dbReference type="Pfam" id="PF01041">
    <property type="entry name" value="DegT_DnrJ_EryC1"/>
    <property type="match status" value="1"/>
</dbReference>
<dbReference type="AlphaFoldDB" id="T0Y1B5"/>
<dbReference type="InterPro" id="IPR015422">
    <property type="entry name" value="PyrdxlP-dep_Trfase_small"/>
</dbReference>
<gene>
    <name evidence="1" type="ORF">B2A_14722</name>
</gene>
<comment type="caution">
    <text evidence="1">The sequence shown here is derived from an EMBL/GenBank/DDBJ whole genome shotgun (WGS) entry which is preliminary data.</text>
</comment>
<accession>T0Y1B5</accession>
<proteinExistence type="predicted"/>
<evidence type="ECO:0000313" key="1">
    <source>
        <dbReference type="EMBL" id="EQD28871.1"/>
    </source>
</evidence>
<dbReference type="InterPro" id="IPR000653">
    <property type="entry name" value="DegT/StrS_aminotransferase"/>
</dbReference>
<feature type="non-terminal residue" evidence="1">
    <location>
        <position position="156"/>
    </location>
</feature>
<dbReference type="InterPro" id="IPR015424">
    <property type="entry name" value="PyrdxlP-dep_Trfase"/>
</dbReference>
<sequence length="156" mass="17634">SEEVRELELHRFHGQARIAADQVETYFAGGKANLSDVAACVGLGQLRQLEAFTARRRELVARYFALWGEEPPLRLPARGDAGHNWHMFAALLPLDRLRIDRAEFIAAMAARGVGIGVHYPAIHLFSAYRALGYREGQFPNAERSAARRSRCRCFRR</sequence>
<dbReference type="GO" id="GO:0000271">
    <property type="term" value="P:polysaccharide biosynthetic process"/>
    <property type="evidence" value="ECO:0007669"/>
    <property type="project" value="TreeGrafter"/>
</dbReference>
<dbReference type="SUPFAM" id="SSF53383">
    <property type="entry name" value="PLP-dependent transferases"/>
    <property type="match status" value="1"/>
</dbReference>
<feature type="non-terminal residue" evidence="1">
    <location>
        <position position="1"/>
    </location>
</feature>
<reference evidence="1" key="2">
    <citation type="journal article" date="2014" name="ISME J.">
        <title>Microbial stratification in low pH oxic and suboxic macroscopic growths along an acid mine drainage.</title>
        <authorList>
            <person name="Mendez-Garcia C."/>
            <person name="Mesa V."/>
            <person name="Sprenger R.R."/>
            <person name="Richter M."/>
            <person name="Diez M.S."/>
            <person name="Solano J."/>
            <person name="Bargiela R."/>
            <person name="Golyshina O.V."/>
            <person name="Manteca A."/>
            <person name="Ramos J.L."/>
            <person name="Gallego J.R."/>
            <person name="Llorente I."/>
            <person name="Martins Dos Santos V.A."/>
            <person name="Jensen O.N."/>
            <person name="Pelaez A.I."/>
            <person name="Sanchez J."/>
            <person name="Ferrer M."/>
        </authorList>
    </citation>
    <scope>NUCLEOTIDE SEQUENCE</scope>
</reference>